<keyword evidence="2" id="KW-1185">Reference proteome</keyword>
<accession>A0ABU3LBS0</accession>
<evidence type="ECO:0000313" key="1">
    <source>
        <dbReference type="EMBL" id="MDT7830972.1"/>
    </source>
</evidence>
<reference evidence="1 2" key="1">
    <citation type="submission" date="2023-09" db="EMBL/GenBank/DDBJ databases">
        <title>Novel taxa isolated from Blanes Bay.</title>
        <authorList>
            <person name="Rey-Velasco X."/>
            <person name="Lucena T."/>
        </authorList>
    </citation>
    <scope>NUCLEOTIDE SEQUENCE [LARGE SCALE GENOMIC DNA]</scope>
    <source>
        <strain evidence="1 2">S356</strain>
    </source>
</reference>
<comment type="caution">
    <text evidence="1">The sequence shown here is derived from an EMBL/GenBank/DDBJ whole genome shotgun (WGS) entry which is preliminary data.</text>
</comment>
<protein>
    <submittedName>
        <fullName evidence="1">DUF4846 domain-containing protein</fullName>
    </submittedName>
</protein>
<sequence length="292" mass="33664">MRKKLLIVLLLFSAGLFAFVQLNKKAKVYAHTITSVFSEPKYIHKKGNTIKDRVLVPEGYTRTEYPEGSFQSFIQNYPLKASGAKVINYDTSPYFYQSGHIGVLELSVPKNGLQQCADALIRLRSEYLWKTNQKNKIGFEFTSGHYCSWSKYAQGYRPKIRGNKVSFHKIAQPDHSKRNFYRFLNLIYAYSGTLSLYNELPKVTSSKDLKIGDMLVRPGTPGHIVMIVDEIKDIRGNKLFVLAQGNTPAQSVHMLKNLSNTRMSPWYELPRRSFIEIPGYYFENSKFIRFKD</sequence>
<dbReference type="Proteomes" id="UP001257277">
    <property type="component" value="Unassembled WGS sequence"/>
</dbReference>
<name>A0ABU3LBS0_9FLAO</name>
<gene>
    <name evidence="1" type="ORF">RQM59_01190</name>
</gene>
<dbReference type="Pfam" id="PF16138">
    <property type="entry name" value="DUF4846"/>
    <property type="match status" value="1"/>
</dbReference>
<organism evidence="1 2">
    <name type="scientific">Asprobacillus argus</name>
    <dbReference type="NCBI Taxonomy" id="3076534"/>
    <lineage>
        <taxon>Bacteria</taxon>
        <taxon>Pseudomonadati</taxon>
        <taxon>Bacteroidota</taxon>
        <taxon>Flavobacteriia</taxon>
        <taxon>Flavobacteriales</taxon>
        <taxon>Flavobacteriaceae</taxon>
        <taxon>Asprobacillus</taxon>
    </lineage>
</organism>
<evidence type="ECO:0000313" key="2">
    <source>
        <dbReference type="Proteomes" id="UP001257277"/>
    </source>
</evidence>
<dbReference type="RefSeq" id="WP_349240228.1">
    <property type="nucleotide sequence ID" value="NZ_JAVTTO010000001.1"/>
</dbReference>
<dbReference type="EMBL" id="JAVTTO010000001">
    <property type="protein sequence ID" value="MDT7830972.1"/>
    <property type="molecule type" value="Genomic_DNA"/>
</dbReference>
<proteinExistence type="predicted"/>
<dbReference type="InterPro" id="IPR032315">
    <property type="entry name" value="DUF4846"/>
</dbReference>